<dbReference type="PANTHER" id="PTHR11388">
    <property type="entry name" value="ORGANIC ANION TRANSPORTER"/>
    <property type="match status" value="1"/>
</dbReference>
<dbReference type="PROSITE" id="PS51465">
    <property type="entry name" value="KAZAL_2"/>
    <property type="match status" value="1"/>
</dbReference>
<dbReference type="Pfam" id="PF03137">
    <property type="entry name" value="OATP"/>
    <property type="match status" value="1"/>
</dbReference>
<comment type="similarity">
    <text evidence="2">Belongs to the organo anion transporter (TC 2.A.60) family.</text>
</comment>
<dbReference type="Gene3D" id="1.20.1250.20">
    <property type="entry name" value="MFS general substrate transporter like domains"/>
    <property type="match status" value="1"/>
</dbReference>
<dbReference type="InterPro" id="IPR004156">
    <property type="entry name" value="OATP"/>
</dbReference>
<dbReference type="InterPro" id="IPR002350">
    <property type="entry name" value="Kazal_dom"/>
</dbReference>
<dbReference type="InterPro" id="IPR036259">
    <property type="entry name" value="MFS_trans_sf"/>
</dbReference>
<dbReference type="EMBL" id="CACRXK020002019">
    <property type="protein sequence ID" value="CAB3992305.1"/>
    <property type="molecule type" value="Genomic_DNA"/>
</dbReference>
<dbReference type="GO" id="GO:0005886">
    <property type="term" value="C:plasma membrane"/>
    <property type="evidence" value="ECO:0007669"/>
    <property type="project" value="UniProtKB-SubCell"/>
</dbReference>
<dbReference type="Proteomes" id="UP001152795">
    <property type="component" value="Unassembled WGS sequence"/>
</dbReference>
<keyword evidence="9" id="KW-1185">Reference proteome</keyword>
<evidence type="ECO:0000256" key="2">
    <source>
        <dbReference type="ARBA" id="ARBA00009657"/>
    </source>
</evidence>
<evidence type="ECO:0000256" key="4">
    <source>
        <dbReference type="ARBA" id="ARBA00022692"/>
    </source>
</evidence>
<evidence type="ECO:0000256" key="6">
    <source>
        <dbReference type="ARBA" id="ARBA00023136"/>
    </source>
</evidence>
<feature type="non-terminal residue" evidence="8">
    <location>
        <position position="1"/>
    </location>
</feature>
<keyword evidence="5" id="KW-1133">Transmembrane helix</keyword>
<keyword evidence="6" id="KW-0472">Membrane</keyword>
<dbReference type="AlphaFoldDB" id="A0A7D9DS50"/>
<evidence type="ECO:0000256" key="5">
    <source>
        <dbReference type="ARBA" id="ARBA00022989"/>
    </source>
</evidence>
<protein>
    <submittedName>
        <fullName evidence="8">Solute carrier organic anion transporter family member 4A1-like</fullName>
    </submittedName>
</protein>
<keyword evidence="7" id="KW-1015">Disulfide bond</keyword>
<sequence>MEKNVEAMTVQQRQAVDKHRNGKFGYLCCNPSCLQWLNSPWVFLALIVLAMVGNTAAVLGVLATVLPHIEKRFNLSSFDSGMIAASNDVPAVIFGLFVAHWGHFGNKVRWIGVGGIITGIGLFIGTIPHYIIDKYEPPLPQNILCGLPPGFAPPAPPMNATGNGTGGGGAFPSGCDDQGEIAERYHLAIILIGQFIAGIGTIPLFAFPPAIFRETVKEKYVPMCLAFWQVSVFLGPLIAFAYSEPLLETWVDITKPSTKPPLTPQDPRWISAWWLGFLGPAALCFVVGVIILGMPEHIKSNLNDTELDEIKRIDERNPEKTLKEKMLEIPKMLRALLTNWTYVFNSLAFNSTLMFVEGLTPFIAKILILRYGVEIQDVGKTLNVAIVPPLVVGIALSLILLRVLKIESSGKISALICFLLHFSAIFPPMASLVKGCENVNLAGHSVPYGVRTAGPNGFHLNETFPNIPGYPLGSTCNANCSCGLDVQVPICGTDDVTYLNPCFAGCKLPSFTEEL</sequence>
<dbReference type="GO" id="GO:0055085">
    <property type="term" value="P:transmembrane transport"/>
    <property type="evidence" value="ECO:0007669"/>
    <property type="project" value="InterPro"/>
</dbReference>
<evidence type="ECO:0000256" key="3">
    <source>
        <dbReference type="ARBA" id="ARBA00022475"/>
    </source>
</evidence>
<accession>A0A7D9DS50</accession>
<dbReference type="OrthoDB" id="5062115at2759"/>
<evidence type="ECO:0000256" key="7">
    <source>
        <dbReference type="ARBA" id="ARBA00023157"/>
    </source>
</evidence>
<keyword evidence="3" id="KW-1003">Cell membrane</keyword>
<name>A0A7D9DS50_PARCT</name>
<evidence type="ECO:0000313" key="8">
    <source>
        <dbReference type="EMBL" id="CAB3992305.1"/>
    </source>
</evidence>
<comment type="subcellular location">
    <subcellularLocation>
        <location evidence="1">Cell membrane</location>
        <topology evidence="1">Multi-pass membrane protein</topology>
    </subcellularLocation>
</comment>
<evidence type="ECO:0000256" key="1">
    <source>
        <dbReference type="ARBA" id="ARBA00004651"/>
    </source>
</evidence>
<dbReference type="PANTHER" id="PTHR11388:SF100">
    <property type="entry name" value="SOLUTE CARRIER ORGANIC ANION TRANSPORTER FAMILY MEMBER 4A1"/>
    <property type="match status" value="1"/>
</dbReference>
<dbReference type="SUPFAM" id="SSF100895">
    <property type="entry name" value="Kazal-type serine protease inhibitors"/>
    <property type="match status" value="1"/>
</dbReference>
<dbReference type="InterPro" id="IPR036058">
    <property type="entry name" value="Kazal_dom_sf"/>
</dbReference>
<keyword evidence="4" id="KW-0812">Transmembrane</keyword>
<reference evidence="8" key="1">
    <citation type="submission" date="2020-04" db="EMBL/GenBank/DDBJ databases">
        <authorList>
            <person name="Alioto T."/>
            <person name="Alioto T."/>
            <person name="Gomez Garrido J."/>
        </authorList>
    </citation>
    <scope>NUCLEOTIDE SEQUENCE</scope>
    <source>
        <strain evidence="8">A484AB</strain>
    </source>
</reference>
<evidence type="ECO:0000313" key="9">
    <source>
        <dbReference type="Proteomes" id="UP001152795"/>
    </source>
</evidence>
<organism evidence="8 9">
    <name type="scientific">Paramuricea clavata</name>
    <name type="common">Red gorgonian</name>
    <name type="synonym">Violescent sea-whip</name>
    <dbReference type="NCBI Taxonomy" id="317549"/>
    <lineage>
        <taxon>Eukaryota</taxon>
        <taxon>Metazoa</taxon>
        <taxon>Cnidaria</taxon>
        <taxon>Anthozoa</taxon>
        <taxon>Octocorallia</taxon>
        <taxon>Malacalcyonacea</taxon>
        <taxon>Plexauridae</taxon>
        <taxon>Paramuricea</taxon>
    </lineage>
</organism>
<proteinExistence type="inferred from homology"/>
<gene>
    <name evidence="8" type="ORF">PACLA_8A084368</name>
</gene>
<dbReference type="SUPFAM" id="SSF103473">
    <property type="entry name" value="MFS general substrate transporter"/>
    <property type="match status" value="1"/>
</dbReference>
<comment type="caution">
    <text evidence="8">The sequence shown here is derived from an EMBL/GenBank/DDBJ whole genome shotgun (WGS) entry which is preliminary data.</text>
</comment>